<gene>
    <name evidence="1" type="ORF">LAMI_0E08438G</name>
</gene>
<name>A0A1G4JN46_9SACH</name>
<sequence length="230" mass="26752">MISALTRRLLRDWKRLNHQYEPAYHVKPFDADLHIWNFVLTGKDGEIDAEVFGMIYIGGDELNPVIVMRCSTPNETFPLNRNVSLTHLGSVVLISGLTGLLEHVKQRVWSRMNLSTEPGVFDWRLTRAWNRVMVKDFKQVFPDLASEFPVSETETLLVQQWSDCNARREPRPAPKFKFQNFTPATTLACDSNDNQHMKRQRTGAEEHKGMERLWNLDDCEPELQRKKRQG</sequence>
<reference evidence="1 2" key="1">
    <citation type="submission" date="2016-03" db="EMBL/GenBank/DDBJ databases">
        <authorList>
            <person name="Devillers H."/>
        </authorList>
    </citation>
    <scope>NUCLEOTIDE SEQUENCE [LARGE SCALE GENOMIC DNA]</scope>
    <source>
        <strain evidence="1">CBS 11717</strain>
    </source>
</reference>
<organism evidence="1 2">
    <name type="scientific">Lachancea mirantina</name>
    <dbReference type="NCBI Taxonomy" id="1230905"/>
    <lineage>
        <taxon>Eukaryota</taxon>
        <taxon>Fungi</taxon>
        <taxon>Dikarya</taxon>
        <taxon>Ascomycota</taxon>
        <taxon>Saccharomycotina</taxon>
        <taxon>Saccharomycetes</taxon>
        <taxon>Saccharomycetales</taxon>
        <taxon>Saccharomycetaceae</taxon>
        <taxon>Lachancea</taxon>
    </lineage>
</organism>
<accession>A0A1G4JN46</accession>
<evidence type="ECO:0000313" key="1">
    <source>
        <dbReference type="EMBL" id="SCU92031.1"/>
    </source>
</evidence>
<keyword evidence="2" id="KW-1185">Reference proteome</keyword>
<dbReference type="OrthoDB" id="4064925at2759"/>
<dbReference type="AlphaFoldDB" id="A0A1G4JN46"/>
<protein>
    <submittedName>
        <fullName evidence="1">LAMI_0E08438g1_1</fullName>
    </submittedName>
</protein>
<evidence type="ECO:0000313" key="2">
    <source>
        <dbReference type="Proteomes" id="UP000191024"/>
    </source>
</evidence>
<dbReference type="EMBL" id="LT598465">
    <property type="protein sequence ID" value="SCU92031.1"/>
    <property type="molecule type" value="Genomic_DNA"/>
</dbReference>
<dbReference type="Proteomes" id="UP000191024">
    <property type="component" value="Chromosome E"/>
</dbReference>
<proteinExistence type="predicted"/>